<comment type="caution">
    <text evidence="9">The sequence shown here is derived from an EMBL/GenBank/DDBJ whole genome shotgun (WGS) entry which is preliminary data.</text>
</comment>
<dbReference type="PRINTS" id="PR00836">
    <property type="entry name" value="SOMATOTROPIN"/>
</dbReference>
<proteinExistence type="inferred from homology"/>
<evidence type="ECO:0000313" key="9">
    <source>
        <dbReference type="EMBL" id="KAJ8342480.1"/>
    </source>
</evidence>
<dbReference type="GO" id="GO:0070186">
    <property type="term" value="F:growth hormone activity"/>
    <property type="evidence" value="ECO:0007669"/>
    <property type="project" value="TreeGrafter"/>
</dbReference>
<gene>
    <name evidence="9" type="ORF">SKAU_G00324080</name>
</gene>
<keyword evidence="6" id="KW-1015">Disulfide bond</keyword>
<dbReference type="GO" id="GO:0045927">
    <property type="term" value="P:positive regulation of growth"/>
    <property type="evidence" value="ECO:0007669"/>
    <property type="project" value="TreeGrafter"/>
</dbReference>
<dbReference type="GO" id="GO:0048513">
    <property type="term" value="P:animal organ development"/>
    <property type="evidence" value="ECO:0007669"/>
    <property type="project" value="TreeGrafter"/>
</dbReference>
<dbReference type="InterPro" id="IPR018116">
    <property type="entry name" value="Somatotropin_CS"/>
</dbReference>
<keyword evidence="5 8" id="KW-0732">Signal</keyword>
<dbReference type="OrthoDB" id="9945472at2759"/>
<evidence type="ECO:0000256" key="8">
    <source>
        <dbReference type="SAM" id="SignalP"/>
    </source>
</evidence>
<accession>A0A9Q1IJ44</accession>
<evidence type="ECO:0000256" key="6">
    <source>
        <dbReference type="ARBA" id="ARBA00023157"/>
    </source>
</evidence>
<organism evidence="9 10">
    <name type="scientific">Synaphobranchus kaupii</name>
    <name type="common">Kaup's arrowtooth eel</name>
    <dbReference type="NCBI Taxonomy" id="118154"/>
    <lineage>
        <taxon>Eukaryota</taxon>
        <taxon>Metazoa</taxon>
        <taxon>Chordata</taxon>
        <taxon>Craniata</taxon>
        <taxon>Vertebrata</taxon>
        <taxon>Euteleostomi</taxon>
        <taxon>Actinopterygii</taxon>
        <taxon>Neopterygii</taxon>
        <taxon>Teleostei</taxon>
        <taxon>Anguilliformes</taxon>
        <taxon>Synaphobranchidae</taxon>
        <taxon>Synaphobranchus</taxon>
    </lineage>
</organism>
<reference evidence="9" key="1">
    <citation type="journal article" date="2023" name="Science">
        <title>Genome structures resolve the early diversification of teleost fishes.</title>
        <authorList>
            <person name="Parey E."/>
            <person name="Louis A."/>
            <person name="Montfort J."/>
            <person name="Bouchez O."/>
            <person name="Roques C."/>
            <person name="Iampietro C."/>
            <person name="Lluch J."/>
            <person name="Castinel A."/>
            <person name="Donnadieu C."/>
            <person name="Desvignes T."/>
            <person name="Floi Bucao C."/>
            <person name="Jouanno E."/>
            <person name="Wen M."/>
            <person name="Mejri S."/>
            <person name="Dirks R."/>
            <person name="Jansen H."/>
            <person name="Henkel C."/>
            <person name="Chen W.J."/>
            <person name="Zahm M."/>
            <person name="Cabau C."/>
            <person name="Klopp C."/>
            <person name="Thompson A.W."/>
            <person name="Robinson-Rechavi M."/>
            <person name="Braasch I."/>
            <person name="Lecointre G."/>
            <person name="Bobe J."/>
            <person name="Postlethwait J.H."/>
            <person name="Berthelot C."/>
            <person name="Roest Crollius H."/>
            <person name="Guiguen Y."/>
        </authorList>
    </citation>
    <scope>NUCLEOTIDE SEQUENCE</scope>
    <source>
        <strain evidence="9">WJC10195</strain>
    </source>
</reference>
<dbReference type="PROSITE" id="PS00338">
    <property type="entry name" value="SOMATOTROPIN_2"/>
    <property type="match status" value="1"/>
</dbReference>
<evidence type="ECO:0000256" key="1">
    <source>
        <dbReference type="ARBA" id="ARBA00004613"/>
    </source>
</evidence>
<dbReference type="Proteomes" id="UP001152622">
    <property type="component" value="Chromosome 14"/>
</dbReference>
<dbReference type="PANTHER" id="PTHR11417">
    <property type="entry name" value="SOMATOTROPIN,PROLACTIN"/>
    <property type="match status" value="1"/>
</dbReference>
<feature type="signal peptide" evidence="8">
    <location>
        <begin position="1"/>
        <end position="19"/>
    </location>
</feature>
<dbReference type="GO" id="GO:0005615">
    <property type="term" value="C:extracellular space"/>
    <property type="evidence" value="ECO:0007669"/>
    <property type="project" value="TreeGrafter"/>
</dbReference>
<evidence type="ECO:0000256" key="5">
    <source>
        <dbReference type="ARBA" id="ARBA00022729"/>
    </source>
</evidence>
<sequence>MNKVLQGCVWMMLWHRIVGYPLDCKEDQQDGTRCPSITLDKLLERVIQHAELIYRASEETCTLFEETFAPLATRPQLSRGGSACGVRSVPGSKSEIQQISDKWLLHSTLILIKSWISPLHSLQITLDLYDNAPDDLLNKTKWMSAKLMNLEQGVIVLIRKMLNEDSLASEPSQNLTHYVAQPNMVESLLTDYTLLSCFKKDAHRVETFLKLLKCRQTDRLGCFLF</sequence>
<dbReference type="GO" id="GO:0060396">
    <property type="term" value="P:growth hormone receptor signaling pathway"/>
    <property type="evidence" value="ECO:0007669"/>
    <property type="project" value="TreeGrafter"/>
</dbReference>
<evidence type="ECO:0000256" key="3">
    <source>
        <dbReference type="ARBA" id="ARBA00022525"/>
    </source>
</evidence>
<dbReference type="GO" id="GO:0046427">
    <property type="term" value="P:positive regulation of receptor signaling pathway via JAK-STAT"/>
    <property type="evidence" value="ECO:0007669"/>
    <property type="project" value="TreeGrafter"/>
</dbReference>
<evidence type="ECO:0000256" key="2">
    <source>
        <dbReference type="ARBA" id="ARBA00008474"/>
    </source>
</evidence>
<evidence type="ECO:0000313" key="10">
    <source>
        <dbReference type="Proteomes" id="UP001152622"/>
    </source>
</evidence>
<dbReference type="GO" id="GO:0005131">
    <property type="term" value="F:growth hormone receptor binding"/>
    <property type="evidence" value="ECO:0007669"/>
    <property type="project" value="TreeGrafter"/>
</dbReference>
<comment type="subcellular location">
    <subcellularLocation>
        <location evidence="1 7">Secreted</location>
    </subcellularLocation>
</comment>
<evidence type="ECO:0008006" key="11">
    <source>
        <dbReference type="Google" id="ProtNLM"/>
    </source>
</evidence>
<feature type="chain" id="PRO_5040468247" description="Somatolactin" evidence="8">
    <location>
        <begin position="20"/>
        <end position="225"/>
    </location>
</feature>
<dbReference type="InterPro" id="IPR001400">
    <property type="entry name" value="Somatotropin/Prolactin"/>
</dbReference>
<dbReference type="PANTHER" id="PTHR11417:SF3">
    <property type="entry name" value="SOMATOLACTIN ALPHA ISOFORM X1-RELATED"/>
    <property type="match status" value="1"/>
</dbReference>
<keyword evidence="3" id="KW-0964">Secreted</keyword>
<dbReference type="SUPFAM" id="SSF47266">
    <property type="entry name" value="4-helical cytokines"/>
    <property type="match status" value="1"/>
</dbReference>
<protein>
    <recommendedName>
        <fullName evidence="11">Somatolactin</fullName>
    </recommendedName>
</protein>
<dbReference type="Pfam" id="PF00103">
    <property type="entry name" value="Hormone_1"/>
    <property type="match status" value="1"/>
</dbReference>
<name>A0A9Q1IJ44_SYNKA</name>
<dbReference type="GO" id="GO:0031667">
    <property type="term" value="P:response to nutrient levels"/>
    <property type="evidence" value="ECO:0007669"/>
    <property type="project" value="TreeGrafter"/>
</dbReference>
<keyword evidence="10" id="KW-1185">Reference proteome</keyword>
<keyword evidence="4 7" id="KW-0372">Hormone</keyword>
<dbReference type="Gene3D" id="1.20.1250.10">
    <property type="match status" value="1"/>
</dbReference>
<dbReference type="InterPro" id="IPR009079">
    <property type="entry name" value="4_helix_cytokine-like_core"/>
</dbReference>
<comment type="similarity">
    <text evidence="2 7">Belongs to the somatotropin/prolactin family.</text>
</comment>
<evidence type="ECO:0000256" key="4">
    <source>
        <dbReference type="ARBA" id="ARBA00022702"/>
    </source>
</evidence>
<evidence type="ECO:0000256" key="7">
    <source>
        <dbReference type="RuleBase" id="RU003618"/>
    </source>
</evidence>
<dbReference type="EMBL" id="JAINUF010000014">
    <property type="protein sequence ID" value="KAJ8342480.1"/>
    <property type="molecule type" value="Genomic_DNA"/>
</dbReference>
<dbReference type="AlphaFoldDB" id="A0A9Q1IJ44"/>